<evidence type="ECO:0000256" key="1">
    <source>
        <dbReference type="SAM" id="MobiDB-lite"/>
    </source>
</evidence>
<sequence>MEGPWLKMATPQHFCFLYSLRSPSYLKTQIVSPRRFLEVHQDVLPTVQSRHSKRGRHCSIWEQRRCKGGQHLSSREPSLCKGGRHHRIHQRLSNGGQYLSNRGLCQSSGGQRHCTVVTTSAILTPILALLPRLVAILPPHVSHSAPLPGNATPSSRIKTRNAVKKLLKATSGRGMEKDKVHLLRSSNLNQHGSPPRKQGPWELMLQDTFHATPGWLISLASRRPTQPPKDHTVGELGSQNHHENFQEEQGS</sequence>
<evidence type="ECO:0000313" key="3">
    <source>
        <dbReference type="RefSeq" id="XP_060550288.1"/>
    </source>
</evidence>
<keyword evidence="2" id="KW-1185">Reference proteome</keyword>
<protein>
    <submittedName>
        <fullName evidence="3">Uncharacterized protein LOC117676298</fullName>
    </submittedName>
</protein>
<proteinExistence type="predicted"/>
<organism evidence="2 3">
    <name type="scientific">Pantherophis guttatus</name>
    <name type="common">Corn snake</name>
    <name type="synonym">Elaphe guttata</name>
    <dbReference type="NCBI Taxonomy" id="94885"/>
    <lineage>
        <taxon>Eukaryota</taxon>
        <taxon>Metazoa</taxon>
        <taxon>Chordata</taxon>
        <taxon>Craniata</taxon>
        <taxon>Vertebrata</taxon>
        <taxon>Euteleostomi</taxon>
        <taxon>Lepidosauria</taxon>
        <taxon>Squamata</taxon>
        <taxon>Bifurcata</taxon>
        <taxon>Unidentata</taxon>
        <taxon>Episquamata</taxon>
        <taxon>Toxicofera</taxon>
        <taxon>Serpentes</taxon>
        <taxon>Colubroidea</taxon>
        <taxon>Colubridae</taxon>
        <taxon>Colubrinae</taxon>
        <taxon>Pantherophis</taxon>
    </lineage>
</organism>
<dbReference type="GeneID" id="117676298"/>
<accession>A0ABM3ZPJ0</accession>
<reference evidence="3" key="1">
    <citation type="submission" date="2025-08" db="UniProtKB">
        <authorList>
            <consortium name="RefSeq"/>
        </authorList>
    </citation>
    <scope>IDENTIFICATION</scope>
    <source>
        <tissue evidence="3">Blood</tissue>
    </source>
</reference>
<gene>
    <name evidence="3" type="primary">LOC117676298</name>
</gene>
<dbReference type="Proteomes" id="UP001652622">
    <property type="component" value="Unplaced"/>
</dbReference>
<feature type="region of interest" description="Disordered" evidence="1">
    <location>
        <begin position="221"/>
        <end position="251"/>
    </location>
</feature>
<evidence type="ECO:0000313" key="2">
    <source>
        <dbReference type="Proteomes" id="UP001652622"/>
    </source>
</evidence>
<name>A0ABM3ZPJ0_PANGU</name>
<dbReference type="RefSeq" id="XP_060550288.1">
    <property type="nucleotide sequence ID" value="XM_060694305.1"/>
</dbReference>